<dbReference type="AlphaFoldDB" id="A0A928Y692"/>
<comment type="caution">
    <text evidence="2">The sequence shown here is derived from an EMBL/GenBank/DDBJ whole genome shotgun (WGS) entry which is preliminary data.</text>
</comment>
<evidence type="ECO:0000256" key="1">
    <source>
        <dbReference type="SAM" id="Phobius"/>
    </source>
</evidence>
<gene>
    <name evidence="2" type="ORF">HS096_02805</name>
</gene>
<sequence length="91" mass="9840">MIPLGYFLIAWIVLLGLYAVLVLLTLLQMIRHGLHTPAAYISTFLFIIVILAVVIGSGLYFSGVDWTGGIDLLPDGLNLFFFGGGAKNISL</sequence>
<feature type="transmembrane region" description="Helical" evidence="1">
    <location>
        <begin position="6"/>
        <end position="27"/>
    </location>
</feature>
<keyword evidence="1" id="KW-0812">Transmembrane</keyword>
<name>A0A928Y692_UNCKA</name>
<accession>A0A928Y692</accession>
<keyword evidence="1" id="KW-1133">Transmembrane helix</keyword>
<protein>
    <submittedName>
        <fullName evidence="2">Uncharacterized protein</fullName>
    </submittedName>
</protein>
<evidence type="ECO:0000313" key="3">
    <source>
        <dbReference type="Proteomes" id="UP000710385"/>
    </source>
</evidence>
<reference evidence="2" key="1">
    <citation type="submission" date="2020-05" db="EMBL/GenBank/DDBJ databases">
        <title>High-Quality Genomes of Partial-Nitritation/Anammox System by Hierarchical Clustering Based Hybrid Assembly.</title>
        <authorList>
            <person name="Liu L."/>
            <person name="Wang Y."/>
            <person name="Che Y."/>
            <person name="Chen Y."/>
            <person name="Xia Y."/>
            <person name="Luo R."/>
            <person name="Cheng S.H."/>
            <person name="Zheng C."/>
            <person name="Zhang T."/>
        </authorList>
    </citation>
    <scope>NUCLEOTIDE SEQUENCE</scope>
    <source>
        <strain evidence="2">H1_PAT1</strain>
    </source>
</reference>
<dbReference type="Proteomes" id="UP000710385">
    <property type="component" value="Unassembled WGS sequence"/>
</dbReference>
<organism evidence="2 3">
    <name type="scientific">candidate division WWE3 bacterium</name>
    <dbReference type="NCBI Taxonomy" id="2053526"/>
    <lineage>
        <taxon>Bacteria</taxon>
        <taxon>Katanobacteria</taxon>
    </lineage>
</organism>
<dbReference type="EMBL" id="JABTTY010000001">
    <property type="protein sequence ID" value="MBE7525292.1"/>
    <property type="molecule type" value="Genomic_DNA"/>
</dbReference>
<proteinExistence type="predicted"/>
<keyword evidence="1" id="KW-0472">Membrane</keyword>
<evidence type="ECO:0000313" key="2">
    <source>
        <dbReference type="EMBL" id="MBE7525292.1"/>
    </source>
</evidence>
<feature type="transmembrane region" description="Helical" evidence="1">
    <location>
        <begin position="39"/>
        <end position="61"/>
    </location>
</feature>